<dbReference type="InterPro" id="IPR002110">
    <property type="entry name" value="Ankyrin_rpt"/>
</dbReference>
<dbReference type="PROSITE" id="PS50297">
    <property type="entry name" value="ANK_REP_REGION"/>
    <property type="match status" value="3"/>
</dbReference>
<dbReference type="Pfam" id="PF18755">
    <property type="entry name" value="RAMA"/>
    <property type="match status" value="1"/>
</dbReference>
<accession>A0A8D2QQX7</accession>
<dbReference type="Ensembl" id="ENSZLMT00000011546.1">
    <property type="protein sequence ID" value="ENSZLMP00000011232.1"/>
    <property type="gene ID" value="ENSZLMG00000007828.1"/>
</dbReference>
<dbReference type="PANTHER" id="PTHR24176">
    <property type="entry name" value="ANKYRIN REPEAT DOMAIN-CONTAINING PROTEIN 31-RELATED"/>
    <property type="match status" value="1"/>
</dbReference>
<evidence type="ECO:0000259" key="2">
    <source>
        <dbReference type="Pfam" id="PF18755"/>
    </source>
</evidence>
<feature type="repeat" description="ANK" evidence="1">
    <location>
        <begin position="77"/>
        <end position="109"/>
    </location>
</feature>
<feature type="domain" description="RAMA" evidence="2">
    <location>
        <begin position="471"/>
        <end position="555"/>
    </location>
</feature>
<dbReference type="PRINTS" id="PR01415">
    <property type="entry name" value="ANKYRIN"/>
</dbReference>
<dbReference type="AlphaFoldDB" id="A0A8D2QQX7"/>
<dbReference type="PROSITE" id="PS50088">
    <property type="entry name" value="ANK_REPEAT"/>
    <property type="match status" value="3"/>
</dbReference>
<protein>
    <recommendedName>
        <fullName evidence="2">RAMA domain-containing protein</fullName>
    </recommendedName>
</protein>
<name>A0A8D2QQX7_ZOSLA</name>
<dbReference type="Proteomes" id="UP000694401">
    <property type="component" value="Unassembled WGS sequence"/>
</dbReference>
<sequence>KPCGGVCKNAKGKTQLHSAAKRGDLSLVKTLISSGISVNEQDYAGWTAIHEASYGGFSDVILELLKAGADVNCRSFCGVLPIHDAVSGNHFEAVRILLQHGADPNEMDDSGENALDQTYDEDMKELLKSYGAVYSVPPVKTVEGTGMLVLLSQIQDTLNKILANQKTERDTIAKKYRASVESFKRGALRKQLVDLASRQKSLLTIAQNQEKLVQKIQNYRKTKQMFNSSSEKQISNLVIFHGITLSMGFAHVSLENRFSAQECIQHPHICLDDTAANKEAITSRKASDHALASENRGREYPFDNTSRLTNAAKVMTLPSEPAISTAKTKCSQQKYIDCVAIVGQRNKSLNPTSVANTLNVVEPRSTVVNKNVYQTTSDCRQVLPQEDLHRYVSKKAAFQQQPQQGILSAPTRNSNTLQQMVFRSSENSFNANLVLTNLTSNTDSPANISEKSSQSYGNQEWKQKQVRYGWKSNKKHQLIDLLELGWIKPGENVLEFKLEDFSHKATLLKNGKIRTSKGQILQNPVQWVKDLLGSDISVTWKYVWNKVTYLGTELSKFSVREVSSDLELPTQKGNSLGKYCSSVQINSVESLTHFLRFHEVVMVQREEFLPCSAMEKHWNFYKECKDFGF</sequence>
<evidence type="ECO:0000256" key="1">
    <source>
        <dbReference type="PROSITE-ProRule" id="PRU00023"/>
    </source>
</evidence>
<dbReference type="SUPFAM" id="SSF48403">
    <property type="entry name" value="Ankyrin repeat"/>
    <property type="match status" value="1"/>
</dbReference>
<dbReference type="Pfam" id="PF13637">
    <property type="entry name" value="Ank_4"/>
    <property type="match status" value="1"/>
</dbReference>
<reference evidence="3" key="2">
    <citation type="submission" date="2025-09" db="UniProtKB">
        <authorList>
            <consortium name="Ensembl"/>
        </authorList>
    </citation>
    <scope>IDENTIFICATION</scope>
</reference>
<keyword evidence="4" id="KW-1185">Reference proteome</keyword>
<feature type="repeat" description="ANK" evidence="1">
    <location>
        <begin position="11"/>
        <end position="43"/>
    </location>
</feature>
<dbReference type="Pfam" id="PF13857">
    <property type="entry name" value="Ank_5"/>
    <property type="match status" value="1"/>
</dbReference>
<keyword evidence="1" id="KW-0040">ANK repeat</keyword>
<reference evidence="3" key="1">
    <citation type="submission" date="2025-08" db="UniProtKB">
        <authorList>
            <consortium name="Ensembl"/>
        </authorList>
    </citation>
    <scope>IDENTIFICATION</scope>
</reference>
<organism evidence="3 4">
    <name type="scientific">Zosterops lateralis melanops</name>
    <dbReference type="NCBI Taxonomy" id="1220523"/>
    <lineage>
        <taxon>Eukaryota</taxon>
        <taxon>Metazoa</taxon>
        <taxon>Chordata</taxon>
        <taxon>Craniata</taxon>
        <taxon>Vertebrata</taxon>
        <taxon>Euteleostomi</taxon>
        <taxon>Archelosauria</taxon>
        <taxon>Archosauria</taxon>
        <taxon>Dinosauria</taxon>
        <taxon>Saurischia</taxon>
        <taxon>Theropoda</taxon>
        <taxon>Coelurosauria</taxon>
        <taxon>Aves</taxon>
        <taxon>Neognathae</taxon>
        <taxon>Neoaves</taxon>
        <taxon>Telluraves</taxon>
        <taxon>Australaves</taxon>
        <taxon>Passeriformes</taxon>
        <taxon>Sylvioidea</taxon>
        <taxon>Zosteropidae</taxon>
        <taxon>Zosterops</taxon>
    </lineage>
</organism>
<dbReference type="Gene3D" id="1.25.40.20">
    <property type="entry name" value="Ankyrin repeat-containing domain"/>
    <property type="match status" value="1"/>
</dbReference>
<feature type="repeat" description="ANK" evidence="1">
    <location>
        <begin position="44"/>
        <end position="76"/>
    </location>
</feature>
<evidence type="ECO:0000313" key="4">
    <source>
        <dbReference type="Proteomes" id="UP000694401"/>
    </source>
</evidence>
<evidence type="ECO:0000313" key="3">
    <source>
        <dbReference type="Ensembl" id="ENSZLMP00000011232.1"/>
    </source>
</evidence>
<proteinExistence type="predicted"/>
<dbReference type="InterPro" id="IPR042334">
    <property type="entry name" value="ANKRD31"/>
</dbReference>
<dbReference type="InterPro" id="IPR036770">
    <property type="entry name" value="Ankyrin_rpt-contain_sf"/>
</dbReference>
<dbReference type="InterPro" id="IPR040843">
    <property type="entry name" value="RAMA"/>
</dbReference>
<dbReference type="SMART" id="SM00248">
    <property type="entry name" value="ANK"/>
    <property type="match status" value="3"/>
</dbReference>
<dbReference type="PANTHER" id="PTHR24176:SF14">
    <property type="entry name" value="ANKYRIN REPEAT DOMAIN-CONTAINING PROTEIN 31"/>
    <property type="match status" value="1"/>
</dbReference>